<feature type="compositionally biased region" description="Basic and acidic residues" evidence="2">
    <location>
        <begin position="642"/>
        <end position="657"/>
    </location>
</feature>
<evidence type="ECO:0000256" key="1">
    <source>
        <dbReference type="RuleBase" id="RU369095"/>
    </source>
</evidence>
<feature type="region of interest" description="Disordered" evidence="2">
    <location>
        <begin position="570"/>
        <end position="594"/>
    </location>
</feature>
<accession>A0AAD3SVC1</accession>
<keyword evidence="5" id="KW-1185">Reference proteome</keyword>
<name>A0AAD3SVC1_NEPGR</name>
<dbReference type="EMBL" id="BSYO01000019">
    <property type="protein sequence ID" value="GMH18248.1"/>
    <property type="molecule type" value="Genomic_DNA"/>
</dbReference>
<dbReference type="GO" id="GO:1990247">
    <property type="term" value="F:N6-methyladenosine-containing RNA reader activity"/>
    <property type="evidence" value="ECO:0007669"/>
    <property type="project" value="UniProtKB-UniRule"/>
</dbReference>
<feature type="region of interest" description="Disordered" evidence="2">
    <location>
        <begin position="622"/>
        <end position="657"/>
    </location>
</feature>
<comment type="similarity">
    <text evidence="1">Belongs to the YTHDF family.</text>
</comment>
<dbReference type="PROSITE" id="PS50882">
    <property type="entry name" value="YTH"/>
    <property type="match status" value="1"/>
</dbReference>
<comment type="caution">
    <text evidence="4">The sequence shown here is derived from an EMBL/GenBank/DDBJ whole genome shotgun (WGS) entry which is preliminary data.</text>
</comment>
<evidence type="ECO:0000313" key="4">
    <source>
        <dbReference type="EMBL" id="GMH18248.1"/>
    </source>
</evidence>
<dbReference type="PANTHER" id="PTHR12357">
    <property type="entry name" value="YTH YT521-B HOMOLOGY DOMAIN-CONTAINING"/>
    <property type="match status" value="1"/>
</dbReference>
<feature type="domain" description="YTH" evidence="3">
    <location>
        <begin position="367"/>
        <end position="508"/>
    </location>
</feature>
<dbReference type="AlphaFoldDB" id="A0AAD3SVC1"/>
<dbReference type="GO" id="GO:0003729">
    <property type="term" value="F:mRNA binding"/>
    <property type="evidence" value="ECO:0007669"/>
    <property type="project" value="UniProtKB-UniRule"/>
</dbReference>
<dbReference type="PANTHER" id="PTHR12357:SF92">
    <property type="entry name" value="YTH DOMAIN-CONTAINING FAMILY PROTEIN"/>
    <property type="match status" value="1"/>
</dbReference>
<gene>
    <name evidence="4" type="ORF">Nepgr_020089</name>
</gene>
<proteinExistence type="inferred from homology"/>
<dbReference type="Proteomes" id="UP001279734">
    <property type="component" value="Unassembled WGS sequence"/>
</dbReference>
<comment type="function">
    <text evidence="1">Specifically recognizes and binds N6-methyladenosine (m6A)-containing RNAs, and regulates mRNA stability. M6A is a modification present at internal sites of mRNAs and some non-coding RNAs and plays a role in mRNA stability and processing.</text>
</comment>
<evidence type="ECO:0000259" key="3">
    <source>
        <dbReference type="PROSITE" id="PS50882"/>
    </source>
</evidence>
<dbReference type="CDD" id="cd21134">
    <property type="entry name" value="YTH"/>
    <property type="match status" value="1"/>
</dbReference>
<dbReference type="GO" id="GO:0061157">
    <property type="term" value="P:mRNA destabilization"/>
    <property type="evidence" value="ECO:0007669"/>
    <property type="project" value="TreeGrafter"/>
</dbReference>
<feature type="compositionally biased region" description="Polar residues" evidence="2">
    <location>
        <begin position="622"/>
        <end position="636"/>
    </location>
</feature>
<dbReference type="Pfam" id="PF04146">
    <property type="entry name" value="YTH"/>
    <property type="match status" value="1"/>
</dbReference>
<organism evidence="4 5">
    <name type="scientific">Nepenthes gracilis</name>
    <name type="common">Slender pitcher plant</name>
    <dbReference type="NCBI Taxonomy" id="150966"/>
    <lineage>
        <taxon>Eukaryota</taxon>
        <taxon>Viridiplantae</taxon>
        <taxon>Streptophyta</taxon>
        <taxon>Embryophyta</taxon>
        <taxon>Tracheophyta</taxon>
        <taxon>Spermatophyta</taxon>
        <taxon>Magnoliopsida</taxon>
        <taxon>eudicotyledons</taxon>
        <taxon>Gunneridae</taxon>
        <taxon>Pentapetalae</taxon>
        <taxon>Caryophyllales</taxon>
        <taxon>Nepenthaceae</taxon>
        <taxon>Nepenthes</taxon>
    </lineage>
</organism>
<sequence length="657" mass="72314">MYPVPDHANKGTYMMQGAELNPPLTAMFFDPIETMNSDGSPEFVVDPGLYYRTAANYGYYCTGIESPSEWDDHHRFFGVDGVNIHDAGVRTESSPYAYYAPSYGYGESPYNPYNAYTPGAMIGVDGSYAGSQTYYTIPSYQNAASSPGYFPVVIGGSSSNPLLDTGPIAANRVVASGARQTLSPASAIFSQYPSKPPSSHAYLLTKTSEGSRTNSGTNKIPVTHHCSASGSLSHGASSVFLQGGDGSVLHQDTDNISHRQFHPQQNRLKLSLPVGSVLPNFASSTNSRAVADSSWSRFYHRRFSNDANEIPFLLGEQNRGPRTNRSINQFVVKAYTTKAGESDSQGNIVISADQYNKDDFPDNYVNAKFFVIKSYSEDDVHKSIKYSVWSSTPNGNKKLNSAFEDAQQIAAGKPGGCPIFLFFSVNASGQFCGLAEMAGAVDFLKDMDFWQQDKWSGSFSVKWHIIKDVPNTNFRHIILENNEHKPVSNSRDTQEITSKKGMEMMKIFKNYMAKTSLLDDFMYYERREKYTQDERSRKANVLLFESFGKLGSLVNLPTKVDEKITDNLSSTEKLTKSSIEPAPSNNDGDISSNKVAKNTTEVNDNNSARTLNIGSLTINPNQAEYKSSRTSPSSVVVGTIPIDREKTGPLKKDSLPK</sequence>
<keyword evidence="1" id="KW-0694">RNA-binding</keyword>
<evidence type="ECO:0000313" key="5">
    <source>
        <dbReference type="Proteomes" id="UP001279734"/>
    </source>
</evidence>
<evidence type="ECO:0000256" key="2">
    <source>
        <dbReference type="SAM" id="MobiDB-lite"/>
    </source>
</evidence>
<dbReference type="InterPro" id="IPR007275">
    <property type="entry name" value="YTH_domain"/>
</dbReference>
<protein>
    <recommendedName>
        <fullName evidence="1">YTH domain-containing family protein</fullName>
    </recommendedName>
</protein>
<dbReference type="Gene3D" id="3.10.590.10">
    <property type="entry name" value="ph1033 like domains"/>
    <property type="match status" value="1"/>
</dbReference>
<dbReference type="GO" id="GO:0005737">
    <property type="term" value="C:cytoplasm"/>
    <property type="evidence" value="ECO:0007669"/>
    <property type="project" value="TreeGrafter"/>
</dbReference>
<reference evidence="4" key="1">
    <citation type="submission" date="2023-05" db="EMBL/GenBank/DDBJ databases">
        <title>Nepenthes gracilis genome sequencing.</title>
        <authorList>
            <person name="Fukushima K."/>
        </authorList>
    </citation>
    <scope>NUCLEOTIDE SEQUENCE</scope>
    <source>
        <strain evidence="4">SING2019-196</strain>
    </source>
</reference>
<dbReference type="InterPro" id="IPR045168">
    <property type="entry name" value="YTH_prot"/>
</dbReference>